<dbReference type="GO" id="GO:0008194">
    <property type="term" value="F:UDP-glycosyltransferase activity"/>
    <property type="evidence" value="ECO:0007669"/>
    <property type="project" value="InterPro"/>
</dbReference>
<evidence type="ECO:0000256" key="2">
    <source>
        <dbReference type="ARBA" id="ARBA00022676"/>
    </source>
</evidence>
<dbReference type="InterPro" id="IPR002213">
    <property type="entry name" value="UDP_glucos_trans"/>
</dbReference>
<accession>A0A7R9LZP1</accession>
<keyword evidence="3" id="KW-0808">Transferase</keyword>
<dbReference type="PANTHER" id="PTHR48043">
    <property type="entry name" value="EG:EG0003.4 PROTEIN-RELATED"/>
    <property type="match status" value="1"/>
</dbReference>
<dbReference type="PANTHER" id="PTHR48043:SF145">
    <property type="entry name" value="FI06409P-RELATED"/>
    <property type="match status" value="1"/>
</dbReference>
<protein>
    <recommendedName>
        <fullName evidence="6">UDP-glycosyltransferase</fullName>
    </recommendedName>
</protein>
<dbReference type="InterPro" id="IPR050271">
    <property type="entry name" value="UDP-glycosyltransferase"/>
</dbReference>
<dbReference type="OrthoDB" id="5835829at2759"/>
<evidence type="ECO:0000256" key="1">
    <source>
        <dbReference type="ARBA" id="ARBA00009995"/>
    </source>
</evidence>
<comment type="similarity">
    <text evidence="1">Belongs to the UDP-glycosyltransferase family.</text>
</comment>
<organism evidence="4">
    <name type="scientific">Oppiella nova</name>
    <dbReference type="NCBI Taxonomy" id="334625"/>
    <lineage>
        <taxon>Eukaryota</taxon>
        <taxon>Metazoa</taxon>
        <taxon>Ecdysozoa</taxon>
        <taxon>Arthropoda</taxon>
        <taxon>Chelicerata</taxon>
        <taxon>Arachnida</taxon>
        <taxon>Acari</taxon>
        <taxon>Acariformes</taxon>
        <taxon>Sarcoptiformes</taxon>
        <taxon>Oribatida</taxon>
        <taxon>Brachypylina</taxon>
        <taxon>Oppioidea</taxon>
        <taxon>Oppiidae</taxon>
        <taxon>Oppiella</taxon>
    </lineage>
</organism>
<dbReference type="SUPFAM" id="SSF53756">
    <property type="entry name" value="UDP-Glycosyltransferase/glycogen phosphorylase"/>
    <property type="match status" value="1"/>
</dbReference>
<evidence type="ECO:0000313" key="5">
    <source>
        <dbReference type="Proteomes" id="UP000728032"/>
    </source>
</evidence>
<reference evidence="4" key="1">
    <citation type="submission" date="2020-11" db="EMBL/GenBank/DDBJ databases">
        <authorList>
            <person name="Tran Van P."/>
        </authorList>
    </citation>
    <scope>NUCLEOTIDE SEQUENCE</scope>
</reference>
<keyword evidence="5" id="KW-1185">Reference proteome</keyword>
<gene>
    <name evidence="4" type="ORF">ONB1V03_LOCUS7364</name>
</gene>
<dbReference type="EMBL" id="OC918532">
    <property type="protein sequence ID" value="CAD7649585.1"/>
    <property type="molecule type" value="Genomic_DNA"/>
</dbReference>
<proteinExistence type="inferred from homology"/>
<keyword evidence="2" id="KW-0328">Glycosyltransferase</keyword>
<evidence type="ECO:0008006" key="6">
    <source>
        <dbReference type="Google" id="ProtNLM"/>
    </source>
</evidence>
<dbReference type="AlphaFoldDB" id="A0A7R9LZP1"/>
<dbReference type="Pfam" id="PF00201">
    <property type="entry name" value="UDPGT"/>
    <property type="match status" value="1"/>
</dbReference>
<name>A0A7R9LZP1_9ACAR</name>
<dbReference type="Proteomes" id="UP000728032">
    <property type="component" value="Unassembled WGS sequence"/>
</dbReference>
<dbReference type="EMBL" id="CAJPVJ010003707">
    <property type="protein sequence ID" value="CAG2167868.1"/>
    <property type="molecule type" value="Genomic_DNA"/>
</dbReference>
<sequence>MAQKLKVLFVPIDAIGHVNAAIGIAQVLLDAGHQCLFAINTQWKGRLTKYGIEEVLIAQDDRPTDVDPAQHWADLFVNGGGIKDTTPLETAINISTKLTPHFNEQMKGLDVIVDGLLRDIRPDVVIVDQVRCIPALELSGIPWVATCSFNQLFFIPDERTPPYFSGLSITSPKSEWKAFKDAINSAEYAGWKTFNDWVVSRGIPPLEANRFNRDSKYLNIYGFPLELDYSDIRPLPPKWHRFDNLKRTELQDTFEIPVQLRDRPGKLIYFSMGSMGGTDVENMKRLVTILSKSKHRFIVSKGPKHSEYELSDNMWGAATVPQIQVLPLVDLVVTHGGNNTITETFYFGKPMIVMPLFGDQNDNAQRVEDKGFGIRLDAYQCSESELLTAIDKLLNDKKLIENLKTISKRIQSDNSIAKLPELIEGLVKH</sequence>
<dbReference type="CDD" id="cd03784">
    <property type="entry name" value="GT1_Gtf-like"/>
    <property type="match status" value="1"/>
</dbReference>
<evidence type="ECO:0000313" key="4">
    <source>
        <dbReference type="EMBL" id="CAD7649585.1"/>
    </source>
</evidence>
<dbReference type="Gene3D" id="3.40.50.2000">
    <property type="entry name" value="Glycogen Phosphorylase B"/>
    <property type="match status" value="2"/>
</dbReference>
<evidence type="ECO:0000256" key="3">
    <source>
        <dbReference type="ARBA" id="ARBA00022679"/>
    </source>
</evidence>